<name>A0A2H0LMQ5_9BACT</name>
<evidence type="ECO:0000313" key="2">
    <source>
        <dbReference type="Proteomes" id="UP000230859"/>
    </source>
</evidence>
<gene>
    <name evidence="1" type="ORF">COV74_07760</name>
</gene>
<protein>
    <submittedName>
        <fullName evidence="1">Uncharacterized protein</fullName>
    </submittedName>
</protein>
<evidence type="ECO:0000313" key="1">
    <source>
        <dbReference type="EMBL" id="PIQ85710.1"/>
    </source>
</evidence>
<organism evidence="1 2">
    <name type="scientific">Candidatus Abzuiibacterium crystallinum</name>
    <dbReference type="NCBI Taxonomy" id="1974748"/>
    <lineage>
        <taxon>Bacteria</taxon>
        <taxon>Pseudomonadati</taxon>
        <taxon>Candidatus Omnitrophota</taxon>
        <taxon>Candidatus Abzuiibacterium</taxon>
    </lineage>
</organism>
<reference evidence="1 2" key="1">
    <citation type="submission" date="2017-09" db="EMBL/GenBank/DDBJ databases">
        <title>Depth-based differentiation of microbial function through sediment-hosted aquifers and enrichment of novel symbionts in the deep terrestrial subsurface.</title>
        <authorList>
            <person name="Probst A.J."/>
            <person name="Ladd B."/>
            <person name="Jarett J.K."/>
            <person name="Geller-Mcgrath D.E."/>
            <person name="Sieber C.M."/>
            <person name="Emerson J.B."/>
            <person name="Anantharaman K."/>
            <person name="Thomas B.C."/>
            <person name="Malmstrom R."/>
            <person name="Stieglmeier M."/>
            <person name="Klingl A."/>
            <person name="Woyke T."/>
            <person name="Ryan C.M."/>
            <person name="Banfield J.F."/>
        </authorList>
    </citation>
    <scope>NUCLEOTIDE SEQUENCE [LARGE SCALE GENOMIC DNA]</scope>
    <source>
        <strain evidence="1">CG11_big_fil_rev_8_21_14_0_20_45_26</strain>
    </source>
</reference>
<sequence length="268" mass="31290">MENHENNQYFDMEKNDRDAVIGYLLNSLIHARQACGMPSNEKGYDEDVNIYLAHLLFALSLPDYRGLTRRYLKINASDLMDLVQQNDDKVIRYFIYKVNADYLLVHLGIFNDLTADRPHMVHKSEKQFIEMGQSYYDHAAQYNHLIYRKPTAVSDVLDKLAQGFQDYQHILHTVRREYFQVIEKMKHAPGEFSIQVPGETQTPDHEKMVKEKQDAFLDLYGAWLASKSKDLIPQMVRLVEEIKALDPNFGFDIHLIYPSNQSSKGREE</sequence>
<dbReference type="Proteomes" id="UP000230859">
    <property type="component" value="Unassembled WGS sequence"/>
</dbReference>
<accession>A0A2H0LMQ5</accession>
<dbReference type="EMBL" id="PCVY01000063">
    <property type="protein sequence ID" value="PIQ85710.1"/>
    <property type="molecule type" value="Genomic_DNA"/>
</dbReference>
<dbReference type="AlphaFoldDB" id="A0A2H0LMQ5"/>
<proteinExistence type="predicted"/>
<comment type="caution">
    <text evidence="1">The sequence shown here is derived from an EMBL/GenBank/DDBJ whole genome shotgun (WGS) entry which is preliminary data.</text>
</comment>